<dbReference type="Proteomes" id="UP001596161">
    <property type="component" value="Unassembled WGS sequence"/>
</dbReference>
<proteinExistence type="predicted"/>
<dbReference type="PROSITE" id="PS51257">
    <property type="entry name" value="PROKAR_LIPOPROTEIN"/>
    <property type="match status" value="1"/>
</dbReference>
<comment type="caution">
    <text evidence="2">The sequence shown here is derived from an EMBL/GenBank/DDBJ whole genome shotgun (WGS) entry which is preliminary data.</text>
</comment>
<gene>
    <name evidence="2" type="ORF">ACFPIB_09510</name>
</gene>
<reference evidence="3" key="1">
    <citation type="journal article" date="2019" name="Int. J. Syst. Evol. Microbiol.">
        <title>The Global Catalogue of Microorganisms (GCM) 10K type strain sequencing project: providing services to taxonomists for standard genome sequencing and annotation.</title>
        <authorList>
            <consortium name="The Broad Institute Genomics Platform"/>
            <consortium name="The Broad Institute Genome Sequencing Center for Infectious Disease"/>
            <person name="Wu L."/>
            <person name="Ma J."/>
        </authorList>
    </citation>
    <scope>NUCLEOTIDE SEQUENCE [LARGE SCALE GENOMIC DNA]</scope>
    <source>
        <strain evidence="3">KACC 12602</strain>
    </source>
</reference>
<accession>A0ABW0ECY9</accession>
<evidence type="ECO:0000256" key="1">
    <source>
        <dbReference type="SAM" id="SignalP"/>
    </source>
</evidence>
<evidence type="ECO:0000313" key="2">
    <source>
        <dbReference type="EMBL" id="MFC5270846.1"/>
    </source>
</evidence>
<dbReference type="EMBL" id="JBHSKT010000005">
    <property type="protein sequence ID" value="MFC5270846.1"/>
    <property type="molecule type" value="Genomic_DNA"/>
</dbReference>
<protein>
    <recommendedName>
        <fullName evidence="4">Lipoprotein</fullName>
    </recommendedName>
</protein>
<sequence>MKKVLYSSALVVLVAFSACKKDYTCECTTSDGQGGDYKSSVTIHSTKKDAESACSGKSSATSGGTTVTASCKIK</sequence>
<name>A0ABW0ECY9_9BACT</name>
<keyword evidence="3" id="KW-1185">Reference proteome</keyword>
<dbReference type="RefSeq" id="WP_378017217.1">
    <property type="nucleotide sequence ID" value="NZ_JBHSKT010000005.1"/>
</dbReference>
<feature type="signal peptide" evidence="1">
    <location>
        <begin position="1"/>
        <end position="20"/>
    </location>
</feature>
<feature type="chain" id="PRO_5045849754" description="Lipoprotein" evidence="1">
    <location>
        <begin position="21"/>
        <end position="74"/>
    </location>
</feature>
<organism evidence="2 3">
    <name type="scientific">Adhaeribacter terreus</name>
    <dbReference type="NCBI Taxonomy" id="529703"/>
    <lineage>
        <taxon>Bacteria</taxon>
        <taxon>Pseudomonadati</taxon>
        <taxon>Bacteroidota</taxon>
        <taxon>Cytophagia</taxon>
        <taxon>Cytophagales</taxon>
        <taxon>Hymenobacteraceae</taxon>
        <taxon>Adhaeribacter</taxon>
    </lineage>
</organism>
<keyword evidence="1" id="KW-0732">Signal</keyword>
<evidence type="ECO:0008006" key="4">
    <source>
        <dbReference type="Google" id="ProtNLM"/>
    </source>
</evidence>
<evidence type="ECO:0000313" key="3">
    <source>
        <dbReference type="Proteomes" id="UP001596161"/>
    </source>
</evidence>